<evidence type="ECO:0000313" key="2">
    <source>
        <dbReference type="Proteomes" id="UP001501758"/>
    </source>
</evidence>
<evidence type="ECO:0000313" key="1">
    <source>
        <dbReference type="EMBL" id="GAA0716070.1"/>
    </source>
</evidence>
<name>A0ABP3TUV6_9FLAO</name>
<dbReference type="Proteomes" id="UP001501758">
    <property type="component" value="Unassembled WGS sequence"/>
</dbReference>
<comment type="caution">
    <text evidence="1">The sequence shown here is derived from an EMBL/GenBank/DDBJ whole genome shotgun (WGS) entry which is preliminary data.</text>
</comment>
<gene>
    <name evidence="1" type="ORF">GCM10009430_11370</name>
</gene>
<accession>A0ABP3TUV6</accession>
<organism evidence="1 2">
    <name type="scientific">Aquimarina litoralis</name>
    <dbReference type="NCBI Taxonomy" id="584605"/>
    <lineage>
        <taxon>Bacteria</taxon>
        <taxon>Pseudomonadati</taxon>
        <taxon>Bacteroidota</taxon>
        <taxon>Flavobacteriia</taxon>
        <taxon>Flavobacteriales</taxon>
        <taxon>Flavobacteriaceae</taxon>
        <taxon>Aquimarina</taxon>
    </lineage>
</organism>
<protein>
    <submittedName>
        <fullName evidence="1">Uncharacterized protein</fullName>
    </submittedName>
</protein>
<proteinExistence type="predicted"/>
<dbReference type="EMBL" id="BAAAGE010000001">
    <property type="protein sequence ID" value="GAA0716070.1"/>
    <property type="molecule type" value="Genomic_DNA"/>
</dbReference>
<keyword evidence="2" id="KW-1185">Reference proteome</keyword>
<reference evidence="2" key="1">
    <citation type="journal article" date="2019" name="Int. J. Syst. Evol. Microbiol.">
        <title>The Global Catalogue of Microorganisms (GCM) 10K type strain sequencing project: providing services to taxonomists for standard genome sequencing and annotation.</title>
        <authorList>
            <consortium name="The Broad Institute Genomics Platform"/>
            <consortium name="The Broad Institute Genome Sequencing Center for Infectious Disease"/>
            <person name="Wu L."/>
            <person name="Ma J."/>
        </authorList>
    </citation>
    <scope>NUCLEOTIDE SEQUENCE [LARGE SCALE GENOMIC DNA]</scope>
    <source>
        <strain evidence="2">JCM 15974</strain>
    </source>
</reference>
<sequence>MKYKIDIRLDCHKMFRDLIILLKLLLMKKSLLTLGKVLDRNHLKQINGGHFDHLEHEDDDEYTSDCEEGHCHFYRNGLGYCYRC</sequence>